<dbReference type="EMBL" id="CP006650">
    <property type="protein sequence ID" value="AGT08313.1"/>
    <property type="molecule type" value="Genomic_DNA"/>
</dbReference>
<organism evidence="3 4">
    <name type="scientific">Paracoccus aminophilus JCM 7686</name>
    <dbReference type="NCBI Taxonomy" id="1367847"/>
    <lineage>
        <taxon>Bacteria</taxon>
        <taxon>Pseudomonadati</taxon>
        <taxon>Pseudomonadota</taxon>
        <taxon>Alphaproteobacteria</taxon>
        <taxon>Rhodobacterales</taxon>
        <taxon>Paracoccaceae</taxon>
        <taxon>Paracoccus</taxon>
    </lineage>
</organism>
<reference evidence="3 4" key="1">
    <citation type="journal article" date="2014" name="BMC Genomics">
        <title>Architecture and functions of a multipartite genome of the methylotrophic bacterium Paracoccus aminophilus JCM 7686, containing primary and secondary chromids.</title>
        <authorList>
            <person name="Dziewit L."/>
            <person name="Czarnecki J."/>
            <person name="Wibberg D."/>
            <person name="Radlinska M."/>
            <person name="Mrozek P."/>
            <person name="Szymczak M."/>
            <person name="Schluter A."/>
            <person name="Puhler A."/>
            <person name="Bartosik D."/>
        </authorList>
    </citation>
    <scope>NUCLEOTIDE SEQUENCE [LARGE SCALE GENOMIC DNA]</scope>
    <source>
        <strain evidence="3">JCM 7686</strain>
    </source>
</reference>
<dbReference type="STRING" id="1367847.JCM7686_1204"/>
<dbReference type="AlphaFoldDB" id="S5YA71"/>
<dbReference type="InterPro" id="IPR003777">
    <property type="entry name" value="XdhC_CoxI"/>
</dbReference>
<dbReference type="HOGENOM" id="CLU_041115_2_1_5"/>
<evidence type="ECO:0000313" key="3">
    <source>
        <dbReference type="EMBL" id="AGT08313.1"/>
    </source>
</evidence>
<evidence type="ECO:0000259" key="2">
    <source>
        <dbReference type="Pfam" id="PF13478"/>
    </source>
</evidence>
<evidence type="ECO:0000259" key="1">
    <source>
        <dbReference type="Pfam" id="PF02625"/>
    </source>
</evidence>
<dbReference type="eggNOG" id="COG1975">
    <property type="taxonomic scope" value="Bacteria"/>
</dbReference>
<feature type="domain" description="XdhC- CoxI" evidence="1">
    <location>
        <begin position="54"/>
        <end position="116"/>
    </location>
</feature>
<keyword evidence="4" id="KW-1185">Reference proteome</keyword>
<dbReference type="Pfam" id="PF02625">
    <property type="entry name" value="XdhC_CoxI"/>
    <property type="match status" value="1"/>
</dbReference>
<dbReference type="InterPro" id="IPR052698">
    <property type="entry name" value="MoCofactor_Util/Proc"/>
</dbReference>
<dbReference type="RefSeq" id="WP_020949951.1">
    <property type="nucleotide sequence ID" value="NC_022041.1"/>
</dbReference>
<evidence type="ECO:0000313" key="4">
    <source>
        <dbReference type="Proteomes" id="UP000015480"/>
    </source>
</evidence>
<feature type="domain" description="XdhC Rossmann" evidence="2">
    <location>
        <begin position="202"/>
        <end position="340"/>
    </location>
</feature>
<dbReference type="Proteomes" id="UP000015480">
    <property type="component" value="Chromosome"/>
</dbReference>
<name>S5YA71_PARAH</name>
<gene>
    <name evidence="3" type="ORF">JCM7686_1204</name>
</gene>
<accession>S5YA71</accession>
<dbReference type="KEGG" id="pami:JCM7686_1204"/>
<dbReference type="PATRIC" id="fig|1367847.3.peg.1175"/>
<dbReference type="PANTHER" id="PTHR30388:SF4">
    <property type="entry name" value="MOLYBDENUM COFACTOR INSERTION CHAPERONE PAOD"/>
    <property type="match status" value="1"/>
</dbReference>
<dbReference type="Pfam" id="PF13478">
    <property type="entry name" value="XdhC_C"/>
    <property type="match status" value="1"/>
</dbReference>
<protein>
    <submittedName>
        <fullName evidence="3">Xanthine dehydrogenase/CoxI family protein</fullName>
    </submittedName>
</protein>
<dbReference type="OrthoDB" id="9815497at2"/>
<dbReference type="PANTHER" id="PTHR30388">
    <property type="entry name" value="ALDEHYDE OXIDOREDUCTASE MOLYBDENUM COFACTOR ASSEMBLY PROTEIN"/>
    <property type="match status" value="1"/>
</dbReference>
<sequence length="344" mass="36291">MIPQTAQILGKLALSEPETAEVAPIAATEGQALTVADGQVADCQVGACLAPLAQSPGVLAIVTAVEGPSYRPLGAVMSFVGEHRFGALSSGCIEADLARHAETALQRAEPRLLRYGAGSPFFDIRLPCGGGLEILLVPCPDPEVLAKALAAHQARLPFALLFDLTEGLIGVETGSDCTGETGALAGNGWRFRVLVRPEPRFLVFGKGPEAMIFAGLARAARFPVELLSHDPETLAEARRAGIDVRAIGTALPELAIDRWTAALLFYHDHDREPPLLRDLLTTPAFYIGAQGSQLARAGRDAELRALGVSEPAMARLRGPIGLIPSTRDPRLLAISVLAEVLSLV</sequence>
<proteinExistence type="predicted"/>
<dbReference type="InterPro" id="IPR027051">
    <property type="entry name" value="XdhC_Rossmann_dom"/>
</dbReference>
<dbReference type="Gene3D" id="3.40.50.720">
    <property type="entry name" value="NAD(P)-binding Rossmann-like Domain"/>
    <property type="match status" value="1"/>
</dbReference>